<name>A0A1V4INY4_9CLOT</name>
<gene>
    <name evidence="1" type="ORF">CLCHR_23730</name>
</gene>
<accession>A0A1V4INY4</accession>
<comment type="caution">
    <text evidence="1">The sequence shown here is derived from an EMBL/GenBank/DDBJ whole genome shotgun (WGS) entry which is preliminary data.</text>
</comment>
<dbReference type="Proteomes" id="UP000191056">
    <property type="component" value="Unassembled WGS sequence"/>
</dbReference>
<dbReference type="EMBL" id="MZGT01000029">
    <property type="protein sequence ID" value="OPJ61579.1"/>
    <property type="molecule type" value="Genomic_DNA"/>
</dbReference>
<keyword evidence="2" id="KW-1185">Reference proteome</keyword>
<protein>
    <submittedName>
        <fullName evidence="1">Uncharacterized protein</fullName>
    </submittedName>
</protein>
<dbReference type="STRING" id="225345.CLCHR_23730"/>
<reference evidence="1 2" key="1">
    <citation type="submission" date="2017-03" db="EMBL/GenBank/DDBJ databases">
        <title>Genome sequence of Clostridium chromiireducens DSM 23318.</title>
        <authorList>
            <person name="Poehlein A."/>
            <person name="Daniel R."/>
        </authorList>
    </citation>
    <scope>NUCLEOTIDE SEQUENCE [LARGE SCALE GENOMIC DNA]</scope>
    <source>
        <strain evidence="1 2">DSM 23318</strain>
    </source>
</reference>
<dbReference type="RefSeq" id="WP_278337003.1">
    <property type="nucleotide sequence ID" value="NZ_MZGT01000029.1"/>
</dbReference>
<organism evidence="1 2">
    <name type="scientific">Clostridium chromiireducens</name>
    <dbReference type="NCBI Taxonomy" id="225345"/>
    <lineage>
        <taxon>Bacteria</taxon>
        <taxon>Bacillati</taxon>
        <taxon>Bacillota</taxon>
        <taxon>Clostridia</taxon>
        <taxon>Eubacteriales</taxon>
        <taxon>Clostridiaceae</taxon>
        <taxon>Clostridium</taxon>
    </lineage>
</organism>
<evidence type="ECO:0000313" key="1">
    <source>
        <dbReference type="EMBL" id="OPJ61579.1"/>
    </source>
</evidence>
<sequence>MDKKTLQNPISIDYQIDNLISKWLIIEDRDYAKSFLSKVS</sequence>
<proteinExistence type="predicted"/>
<dbReference type="AlphaFoldDB" id="A0A1V4INY4"/>
<evidence type="ECO:0000313" key="2">
    <source>
        <dbReference type="Proteomes" id="UP000191056"/>
    </source>
</evidence>